<dbReference type="AlphaFoldDB" id="A0A7M7HNU5"/>
<accession>A0A7M7HNU5</accession>
<protein>
    <recommendedName>
        <fullName evidence="3">SWIM-type domain-containing protein</fullName>
    </recommendedName>
</protein>
<dbReference type="EnsemblMetazoa" id="XM_011673409">
    <property type="protein sequence ID" value="XP_011671711"/>
    <property type="gene ID" value="LOC105441859"/>
</dbReference>
<evidence type="ECO:0000256" key="2">
    <source>
        <dbReference type="SAM" id="MobiDB-lite"/>
    </source>
</evidence>
<dbReference type="OrthoDB" id="1902038at2759"/>
<organism evidence="4 5">
    <name type="scientific">Strongylocentrotus purpuratus</name>
    <name type="common">Purple sea urchin</name>
    <dbReference type="NCBI Taxonomy" id="7668"/>
    <lineage>
        <taxon>Eukaryota</taxon>
        <taxon>Metazoa</taxon>
        <taxon>Echinodermata</taxon>
        <taxon>Eleutherozoa</taxon>
        <taxon>Echinozoa</taxon>
        <taxon>Echinoidea</taxon>
        <taxon>Euechinoidea</taxon>
        <taxon>Echinacea</taxon>
        <taxon>Camarodonta</taxon>
        <taxon>Echinidea</taxon>
        <taxon>Strongylocentrotidae</taxon>
        <taxon>Strongylocentrotus</taxon>
    </lineage>
</organism>
<dbReference type="InterPro" id="IPR007527">
    <property type="entry name" value="Znf_SWIM"/>
</dbReference>
<evidence type="ECO:0000313" key="4">
    <source>
        <dbReference type="EnsemblMetazoa" id="XP_011671711"/>
    </source>
</evidence>
<keyword evidence="5" id="KW-1185">Reference proteome</keyword>
<dbReference type="RefSeq" id="XP_011671711.2">
    <property type="nucleotide sequence ID" value="XM_011673409.2"/>
</dbReference>
<feature type="region of interest" description="Disordered" evidence="2">
    <location>
        <begin position="846"/>
        <end position="877"/>
    </location>
</feature>
<dbReference type="InParanoid" id="A0A7M7HNU5"/>
<reference evidence="5" key="1">
    <citation type="submission" date="2015-02" db="EMBL/GenBank/DDBJ databases">
        <title>Genome sequencing for Strongylocentrotus purpuratus.</title>
        <authorList>
            <person name="Murali S."/>
            <person name="Liu Y."/>
            <person name="Vee V."/>
            <person name="English A."/>
            <person name="Wang M."/>
            <person name="Skinner E."/>
            <person name="Han Y."/>
            <person name="Muzny D.M."/>
            <person name="Worley K.C."/>
            <person name="Gibbs R.A."/>
        </authorList>
    </citation>
    <scope>NUCLEOTIDE SEQUENCE</scope>
</reference>
<dbReference type="PROSITE" id="PS50966">
    <property type="entry name" value="ZF_SWIM"/>
    <property type="match status" value="1"/>
</dbReference>
<evidence type="ECO:0000259" key="3">
    <source>
        <dbReference type="PROSITE" id="PS50966"/>
    </source>
</evidence>
<dbReference type="GeneID" id="105441859"/>
<proteinExistence type="predicted"/>
<dbReference type="GO" id="GO:0008270">
    <property type="term" value="F:zinc ion binding"/>
    <property type="evidence" value="ECO:0007669"/>
    <property type="project" value="UniProtKB-KW"/>
</dbReference>
<dbReference type="PANTHER" id="PTHR35385">
    <property type="entry name" value="PROTEIN B, PUTATIVE-RELATED-RELATED"/>
    <property type="match status" value="1"/>
</dbReference>
<dbReference type="KEGG" id="spu:105441859"/>
<dbReference type="PANTHER" id="PTHR35385:SF2">
    <property type="entry name" value="PROTEIN B, PUTATIVE-RELATED"/>
    <property type="match status" value="1"/>
</dbReference>
<dbReference type="Proteomes" id="UP000007110">
    <property type="component" value="Unassembled WGS sequence"/>
</dbReference>
<keyword evidence="1" id="KW-0479">Metal-binding</keyword>
<keyword evidence="1" id="KW-0862">Zinc</keyword>
<sequence>MSYCISIMAESTSTTLCNFGRSKEENTDFFCKNHTSLYESLPPDYAYHICNYQEVADGKYEAEFRIDISNEDDAKLWLEKYQQLTKVTFRVGATKLKNGWVNLFKVFYRCQHKTLPRSETASQKMSSKNTNCPAKLAVTVKKIPGKLSRAKSKDLHLPAYQTVVKISHTHNHMNDSADTLKHRDVSKETIEKFKDLFSKGHSPASALNTHKLDLQLQYDQDYVYEAADRANCPDTQFCHRLYRKIFDKAYGAASGEKMLSDLEAAIAGYNSEVGEVCAKIDQVNNKIAIALCSPLMKRCSQKHEYSRELVFIDATGGMDRYDCRVFMLLTHSAAGGLPVGCLIVTSESRDCITLALKLYLDIIPKDAFFGRGTLGPRVFLSDDSEAERQSLAAVFPDATLILCVFHLLQAVWRFLWEGKNQIRKEHRPQLLFAVKKMTFSMSENTLEEAYEELQGSDVARLYPNFLAHVEKLYSRRQAWAVCYRQDLPTRGNNTNNYAEAAMRILKDQIFERVRAYNVVQLFDFLVTRVSSYYERRLTDLANGRVDVTVSRKYLPGGSSIPATSITKIGAHCYEVKSETKEETKYNVDTEIGVCTCITGMNGAPCKHQYAVVRHFNETSLNFLPLRDPHLREHMLFLATGQKNVRPGWFTSLPIAGLPLEEDPGVQVPDQMGSLSDDNVVESECPSVASVAAPSSSNVAVESLNVQRMLQNKFDMRGSGPLQSNVDGGEPPCNDKLASLEAAINDCASQLIAKLKRDPEELSEPVESYVKQFNSLKTNSALVGALKNFGKYTGASLDMTSSKKKKQARRKGVAIKVQPAAVSRRKTVLGGRRCLHTGRKLRELKKRKTVDSSQLIPKKKPRKAPHSLSHTSHDGKLRYGNHLQSFRHEKHKNSTELSKHIWQLKHQSTPFTIEWSISSKAHAYSSETKKCNLCLTEKLAIINAKKQSLLNKGPELISKCRHENKFYLCNFKRDYT</sequence>
<evidence type="ECO:0000256" key="1">
    <source>
        <dbReference type="PROSITE-ProRule" id="PRU00325"/>
    </source>
</evidence>
<evidence type="ECO:0000313" key="5">
    <source>
        <dbReference type="Proteomes" id="UP000007110"/>
    </source>
</evidence>
<feature type="domain" description="SWIM-type" evidence="3">
    <location>
        <begin position="585"/>
        <end position="616"/>
    </location>
</feature>
<name>A0A7M7HNU5_STRPU</name>
<keyword evidence="1" id="KW-0863">Zinc-finger</keyword>
<reference evidence="4" key="2">
    <citation type="submission" date="2021-01" db="UniProtKB">
        <authorList>
            <consortium name="EnsemblMetazoa"/>
        </authorList>
    </citation>
    <scope>IDENTIFICATION</scope>
</reference>